<name>A0A0F9RQE0_9ZZZZ</name>
<keyword evidence="1" id="KW-1133">Transmembrane helix</keyword>
<feature type="transmembrane region" description="Helical" evidence="1">
    <location>
        <begin position="225"/>
        <end position="246"/>
    </location>
</feature>
<dbReference type="AlphaFoldDB" id="A0A0F9RQE0"/>
<dbReference type="EMBL" id="LAZR01001036">
    <property type="protein sequence ID" value="KKN52062.1"/>
    <property type="molecule type" value="Genomic_DNA"/>
</dbReference>
<comment type="caution">
    <text evidence="2">The sequence shown here is derived from an EMBL/GenBank/DDBJ whole genome shotgun (WGS) entry which is preliminary data.</text>
</comment>
<gene>
    <name evidence="2" type="ORF">LCGC14_0616420</name>
</gene>
<sequence length="248" mass="29525">MGFKKLIIFKPRLDFKFFISIYKSEKINMELKSDRCFRKALWQAYNKTDALTGELIPSHEYLSIDHIIPIEKAKKPQKLKQLFRELGLPEDFDINSYENLIPTIQRHNRQKYNHLFSERGMLYYLELARKNIPEVKRKEAQYRQELKKSSSIKNWPTYRKFYFKMAIYGPILTLMVVCYTLYLFNIITFNENKQILLGIVYISGSIGFLIMNFQLKATKRINTISFGMISVFLIAFLLGNVVYLYLKF</sequence>
<reference evidence="2" key="1">
    <citation type="journal article" date="2015" name="Nature">
        <title>Complex archaea that bridge the gap between prokaryotes and eukaryotes.</title>
        <authorList>
            <person name="Spang A."/>
            <person name="Saw J.H."/>
            <person name="Jorgensen S.L."/>
            <person name="Zaremba-Niedzwiedzka K."/>
            <person name="Martijn J."/>
            <person name="Lind A.E."/>
            <person name="van Eijk R."/>
            <person name="Schleper C."/>
            <person name="Guy L."/>
            <person name="Ettema T.J."/>
        </authorList>
    </citation>
    <scope>NUCLEOTIDE SEQUENCE</scope>
</reference>
<feature type="transmembrane region" description="Helical" evidence="1">
    <location>
        <begin position="194"/>
        <end position="213"/>
    </location>
</feature>
<accession>A0A0F9RQE0</accession>
<protein>
    <submittedName>
        <fullName evidence="2">Uncharacterized protein</fullName>
    </submittedName>
</protein>
<feature type="transmembrane region" description="Helical" evidence="1">
    <location>
        <begin position="161"/>
        <end position="182"/>
    </location>
</feature>
<keyword evidence="1" id="KW-0812">Transmembrane</keyword>
<keyword evidence="1" id="KW-0472">Membrane</keyword>
<proteinExistence type="predicted"/>
<evidence type="ECO:0000313" key="2">
    <source>
        <dbReference type="EMBL" id="KKN52062.1"/>
    </source>
</evidence>
<evidence type="ECO:0000256" key="1">
    <source>
        <dbReference type="SAM" id="Phobius"/>
    </source>
</evidence>
<organism evidence="2">
    <name type="scientific">marine sediment metagenome</name>
    <dbReference type="NCBI Taxonomy" id="412755"/>
    <lineage>
        <taxon>unclassified sequences</taxon>
        <taxon>metagenomes</taxon>
        <taxon>ecological metagenomes</taxon>
    </lineage>
</organism>